<dbReference type="SUPFAM" id="SSF53850">
    <property type="entry name" value="Periplasmic binding protein-like II"/>
    <property type="match status" value="1"/>
</dbReference>
<dbReference type="InterPro" id="IPR030678">
    <property type="entry name" value="Peptide/Ni-bd"/>
</dbReference>
<dbReference type="PANTHER" id="PTHR30290">
    <property type="entry name" value="PERIPLASMIC BINDING COMPONENT OF ABC TRANSPORTER"/>
    <property type="match status" value="1"/>
</dbReference>
<gene>
    <name evidence="6" type="ORF">GO014_11535</name>
</gene>
<keyword evidence="3 4" id="KW-0732">Signal</keyword>
<dbReference type="PIRSF" id="PIRSF002741">
    <property type="entry name" value="MppA"/>
    <property type="match status" value="1"/>
</dbReference>
<reference evidence="6 7" key="1">
    <citation type="submission" date="2019-12" db="EMBL/GenBank/DDBJ databases">
        <title>Devosia maris sp. nov., isolated from the deep seawater.</title>
        <authorList>
            <person name="Liu Y."/>
        </authorList>
    </citation>
    <scope>NUCLEOTIDE SEQUENCE [LARGE SCALE GENOMIC DNA]</scope>
    <source>
        <strain evidence="6 7">L53-10-65</strain>
    </source>
</reference>
<protein>
    <submittedName>
        <fullName evidence="6">ABC transporter substrate-binding protein</fullName>
    </submittedName>
</protein>
<comment type="subcellular location">
    <subcellularLocation>
        <location evidence="1">Periplasm</location>
    </subcellularLocation>
</comment>
<dbReference type="PANTHER" id="PTHR30290:SF64">
    <property type="entry name" value="ABC TRANSPORTER PERIPLASMIC BINDING PROTEIN"/>
    <property type="match status" value="1"/>
</dbReference>
<dbReference type="GO" id="GO:0015833">
    <property type="term" value="P:peptide transport"/>
    <property type="evidence" value="ECO:0007669"/>
    <property type="project" value="TreeGrafter"/>
</dbReference>
<dbReference type="AlphaFoldDB" id="A0A7X3FS92"/>
<evidence type="ECO:0000256" key="2">
    <source>
        <dbReference type="ARBA" id="ARBA00005695"/>
    </source>
</evidence>
<dbReference type="GO" id="GO:0042884">
    <property type="term" value="P:microcin transport"/>
    <property type="evidence" value="ECO:0007669"/>
    <property type="project" value="TreeGrafter"/>
</dbReference>
<dbReference type="EMBL" id="WQRF01000003">
    <property type="protein sequence ID" value="MVS99655.1"/>
    <property type="molecule type" value="Genomic_DNA"/>
</dbReference>
<evidence type="ECO:0000256" key="3">
    <source>
        <dbReference type="ARBA" id="ARBA00022729"/>
    </source>
</evidence>
<dbReference type="InterPro" id="IPR039424">
    <property type="entry name" value="SBP_5"/>
</dbReference>
<proteinExistence type="inferred from homology"/>
<feature type="signal peptide" evidence="4">
    <location>
        <begin position="1"/>
        <end position="26"/>
    </location>
</feature>
<dbReference type="RefSeq" id="WP_157290472.1">
    <property type="nucleotide sequence ID" value="NZ_WQRF01000003.1"/>
</dbReference>
<feature type="chain" id="PRO_5030564706" evidence="4">
    <location>
        <begin position="27"/>
        <end position="622"/>
    </location>
</feature>
<evidence type="ECO:0000256" key="4">
    <source>
        <dbReference type="SAM" id="SignalP"/>
    </source>
</evidence>
<keyword evidence="7" id="KW-1185">Reference proteome</keyword>
<evidence type="ECO:0000313" key="7">
    <source>
        <dbReference type="Proteomes" id="UP000438106"/>
    </source>
</evidence>
<sequence length="622" mass="69861">MTLPLKLSSLLAIGFIAAGMVSPAQAQTPTGTWVNSFTLEGEPKYGPDYPHFDYVNVDAPKGGTVRLGDMGGFDTFNPILPKGEVAGGIGLLYETLMTPSFDENNTYYVHLAEALKIAPDYGAVTFRMDADAKWHDGEPVTAEDVVWTFEKLIEVNPDRAQYYANVTSAEVTAPGEVTFTFNQTDNRELPLILGQLLVLPQHWWEGTNAEGETRSIAESTLEPPLGSGPYRLASFDAGRSITYQRVEDYWGIDHPTQIGQNNFDEYRIEYFLDLTVMFEAFKGDQFDWWSENQARRWATAYDFPAVQDGRVIRELFPQDYNGSGVLVGFIMNLRRDKFADPLVREAMNYAFDFEELSNTLFYGQYERIDSFFFGLPFKSTGLPEGEELEILESVRDQIPEKVFTTPYTNPVSGDPTKLRENLRTALNLFTEAGFTLEGTQMLDPSGQPFTFEILLNGPTIEPVAQNLVTNLAQIGITATIRTVDSPQFINRARSFDYDMIYSGWAQSFSPGNEQRFFFGSSTADQQGAQNYAGVADPAVDALIEKLIVADDRETQEAVTKALDRVLLNKHIVIPSYALRTTRSARWDRFSHPEELPEFSSGFPTLWWWDEEKAARTGGVTAR</sequence>
<dbReference type="Gene3D" id="3.40.190.10">
    <property type="entry name" value="Periplasmic binding protein-like II"/>
    <property type="match status" value="1"/>
</dbReference>
<dbReference type="Proteomes" id="UP000438106">
    <property type="component" value="Unassembled WGS sequence"/>
</dbReference>
<evidence type="ECO:0000256" key="1">
    <source>
        <dbReference type="ARBA" id="ARBA00004418"/>
    </source>
</evidence>
<evidence type="ECO:0000259" key="5">
    <source>
        <dbReference type="Pfam" id="PF00496"/>
    </source>
</evidence>
<evidence type="ECO:0000313" key="6">
    <source>
        <dbReference type="EMBL" id="MVS99655.1"/>
    </source>
</evidence>
<dbReference type="InterPro" id="IPR000914">
    <property type="entry name" value="SBP_5_dom"/>
</dbReference>
<name>A0A7X3FS92_9HYPH</name>
<dbReference type="CDD" id="cd08497">
    <property type="entry name" value="MbnE-like"/>
    <property type="match status" value="1"/>
</dbReference>
<dbReference type="GO" id="GO:1904680">
    <property type="term" value="F:peptide transmembrane transporter activity"/>
    <property type="evidence" value="ECO:0007669"/>
    <property type="project" value="TreeGrafter"/>
</dbReference>
<dbReference type="Pfam" id="PF00496">
    <property type="entry name" value="SBP_bac_5"/>
    <property type="match status" value="1"/>
</dbReference>
<accession>A0A7X3FS92</accession>
<dbReference type="GO" id="GO:0030288">
    <property type="term" value="C:outer membrane-bounded periplasmic space"/>
    <property type="evidence" value="ECO:0007669"/>
    <property type="project" value="TreeGrafter"/>
</dbReference>
<feature type="domain" description="Solute-binding protein family 5" evidence="5">
    <location>
        <begin position="108"/>
        <end position="523"/>
    </location>
</feature>
<organism evidence="6 7">
    <name type="scientific">Devosia marina</name>
    <dbReference type="NCBI Taxonomy" id="2683198"/>
    <lineage>
        <taxon>Bacteria</taxon>
        <taxon>Pseudomonadati</taxon>
        <taxon>Pseudomonadota</taxon>
        <taxon>Alphaproteobacteria</taxon>
        <taxon>Hyphomicrobiales</taxon>
        <taxon>Devosiaceae</taxon>
        <taxon>Devosia</taxon>
    </lineage>
</organism>
<comment type="similarity">
    <text evidence="2">Belongs to the bacterial solute-binding protein 5 family.</text>
</comment>
<comment type="caution">
    <text evidence="6">The sequence shown here is derived from an EMBL/GenBank/DDBJ whole genome shotgun (WGS) entry which is preliminary data.</text>
</comment>
<dbReference type="GO" id="GO:0043190">
    <property type="term" value="C:ATP-binding cassette (ABC) transporter complex"/>
    <property type="evidence" value="ECO:0007669"/>
    <property type="project" value="InterPro"/>
</dbReference>
<dbReference type="Gene3D" id="3.10.105.10">
    <property type="entry name" value="Dipeptide-binding Protein, Domain 3"/>
    <property type="match status" value="1"/>
</dbReference>